<evidence type="ECO:0000256" key="1">
    <source>
        <dbReference type="ARBA" id="ARBA00010888"/>
    </source>
</evidence>
<gene>
    <name evidence="2" type="ORF">H9756_10365</name>
</gene>
<dbReference type="PANTHER" id="PTHR40067:SF1">
    <property type="entry name" value="UPF0297 PROTEIN YRZL"/>
    <property type="match status" value="1"/>
</dbReference>
<dbReference type="PANTHER" id="PTHR40067">
    <property type="entry name" value="UPF0297 PROTEIN YRZL"/>
    <property type="match status" value="1"/>
</dbReference>
<protein>
    <submittedName>
        <fullName evidence="2">IreB family regulatory phosphoprotein</fullName>
    </submittedName>
</protein>
<evidence type="ECO:0000313" key="3">
    <source>
        <dbReference type="Proteomes" id="UP000823895"/>
    </source>
</evidence>
<feature type="non-terminal residue" evidence="2">
    <location>
        <position position="59"/>
    </location>
</feature>
<dbReference type="EMBL" id="DWWI01000211">
    <property type="protein sequence ID" value="HJC44059.1"/>
    <property type="molecule type" value="Genomic_DNA"/>
</dbReference>
<dbReference type="InterPro" id="IPR009309">
    <property type="entry name" value="IreB"/>
</dbReference>
<name>A0A9D2P5R7_9FIRM</name>
<reference evidence="2" key="1">
    <citation type="journal article" date="2021" name="PeerJ">
        <title>Extensive microbial diversity within the chicken gut microbiome revealed by metagenomics and culture.</title>
        <authorList>
            <person name="Gilroy R."/>
            <person name="Ravi A."/>
            <person name="Getino M."/>
            <person name="Pursley I."/>
            <person name="Horton D.L."/>
            <person name="Alikhan N.F."/>
            <person name="Baker D."/>
            <person name="Gharbi K."/>
            <person name="Hall N."/>
            <person name="Watson M."/>
            <person name="Adriaenssens E.M."/>
            <person name="Foster-Nyarko E."/>
            <person name="Jarju S."/>
            <person name="Secka A."/>
            <person name="Antonio M."/>
            <person name="Oren A."/>
            <person name="Chaudhuri R.R."/>
            <person name="La Ragione R."/>
            <person name="Hildebrand F."/>
            <person name="Pallen M.J."/>
        </authorList>
    </citation>
    <scope>NUCLEOTIDE SEQUENCE</scope>
    <source>
        <strain evidence="2">CHK165-2605</strain>
    </source>
</reference>
<dbReference type="Pfam" id="PF06135">
    <property type="entry name" value="IreB"/>
    <property type="match status" value="1"/>
</dbReference>
<comment type="similarity">
    <text evidence="1">Belongs to the UPF0297 family.</text>
</comment>
<dbReference type="AlphaFoldDB" id="A0A9D2P5R7"/>
<sequence length="59" mass="6558">MSDLSNTQFFQVEPGPQISAKDILEIVFKALKEKGYNPVNQIVGYIMSGDPTYITSYNG</sequence>
<proteinExistence type="inferred from homology"/>
<dbReference type="Proteomes" id="UP000823895">
    <property type="component" value="Unassembled WGS sequence"/>
</dbReference>
<organism evidence="2 3">
    <name type="scientific">Candidatus Mediterraneibacter gallistercoris</name>
    <dbReference type="NCBI Taxonomy" id="2838671"/>
    <lineage>
        <taxon>Bacteria</taxon>
        <taxon>Bacillati</taxon>
        <taxon>Bacillota</taxon>
        <taxon>Clostridia</taxon>
        <taxon>Lachnospirales</taxon>
        <taxon>Lachnospiraceae</taxon>
        <taxon>Mediterraneibacter</taxon>
    </lineage>
</organism>
<reference evidence="2" key="2">
    <citation type="submission" date="2021-04" db="EMBL/GenBank/DDBJ databases">
        <authorList>
            <person name="Gilroy R."/>
        </authorList>
    </citation>
    <scope>NUCLEOTIDE SEQUENCE</scope>
    <source>
        <strain evidence="2">CHK165-2605</strain>
    </source>
</reference>
<accession>A0A9D2P5R7</accession>
<evidence type="ECO:0000313" key="2">
    <source>
        <dbReference type="EMBL" id="HJC44059.1"/>
    </source>
</evidence>
<comment type="caution">
    <text evidence="2">The sequence shown here is derived from an EMBL/GenBank/DDBJ whole genome shotgun (WGS) entry which is preliminary data.</text>
</comment>